<dbReference type="InterPro" id="IPR009057">
    <property type="entry name" value="Homeodomain-like_sf"/>
</dbReference>
<dbReference type="GO" id="GO:0005634">
    <property type="term" value="C:nucleus"/>
    <property type="evidence" value="ECO:0007669"/>
    <property type="project" value="UniProtKB-SubCell"/>
</dbReference>
<protein>
    <recommendedName>
        <fullName evidence="6">HTH psq-type domain-containing protein</fullName>
    </recommendedName>
</protein>
<feature type="non-terminal residue" evidence="4">
    <location>
        <position position="1"/>
    </location>
</feature>
<dbReference type="Pfam" id="PF03184">
    <property type="entry name" value="DDE_1"/>
    <property type="match status" value="1"/>
</dbReference>
<dbReference type="InterPro" id="IPR007889">
    <property type="entry name" value="HTH_Psq"/>
</dbReference>
<dbReference type="Gene3D" id="1.10.10.60">
    <property type="entry name" value="Homeodomain-like"/>
    <property type="match status" value="1"/>
</dbReference>
<dbReference type="SUPFAM" id="SSF46689">
    <property type="entry name" value="Homeodomain-like"/>
    <property type="match status" value="1"/>
</dbReference>
<dbReference type="InterPro" id="IPR004875">
    <property type="entry name" value="DDE_SF_endonuclease_dom"/>
</dbReference>
<dbReference type="STRING" id="34720.A0A195FVS3"/>
<dbReference type="EMBL" id="KQ981208">
    <property type="protein sequence ID" value="KYN44740.1"/>
    <property type="molecule type" value="Genomic_DNA"/>
</dbReference>
<organism evidence="4 5">
    <name type="scientific">Trachymyrmex septentrionalis</name>
    <dbReference type="NCBI Taxonomy" id="34720"/>
    <lineage>
        <taxon>Eukaryota</taxon>
        <taxon>Metazoa</taxon>
        <taxon>Ecdysozoa</taxon>
        <taxon>Arthropoda</taxon>
        <taxon>Hexapoda</taxon>
        <taxon>Insecta</taxon>
        <taxon>Pterygota</taxon>
        <taxon>Neoptera</taxon>
        <taxon>Endopterygota</taxon>
        <taxon>Hymenoptera</taxon>
        <taxon>Apocrita</taxon>
        <taxon>Aculeata</taxon>
        <taxon>Formicoidea</taxon>
        <taxon>Formicidae</taxon>
        <taxon>Myrmicinae</taxon>
        <taxon>Trachymyrmex</taxon>
    </lineage>
</organism>
<keyword evidence="5" id="KW-1185">Reference proteome</keyword>
<dbReference type="AlphaFoldDB" id="A0A195FVS3"/>
<feature type="domain" description="HTH psq-type" evidence="3">
    <location>
        <begin position="20"/>
        <end position="47"/>
    </location>
</feature>
<accession>A0A195FVS3</accession>
<sequence length="213" mass="24419">QIMSDNPKRKRCRYSADDVKTALSAIIAGMSINAASKQYNIPRSTLDAKQKHLYADKKPGPSIILSKDKETALVEWILHLNRKNFPIIKNNLLTVYKCKESENLTFRRAKVTVTALQKKENVYSIVGNNEKESLTVLFYIANLFYLWLIQNNIPLPIILYIDDHSSHMTKNLNNFCNTHGIELVAFYPNVTHILQPMDGISIQTFKISLENYC</sequence>
<evidence type="ECO:0008006" key="6">
    <source>
        <dbReference type="Google" id="ProtNLM"/>
    </source>
</evidence>
<evidence type="ECO:0000313" key="4">
    <source>
        <dbReference type="EMBL" id="KYN44740.1"/>
    </source>
</evidence>
<dbReference type="GO" id="GO:0003677">
    <property type="term" value="F:DNA binding"/>
    <property type="evidence" value="ECO:0007669"/>
    <property type="project" value="InterPro"/>
</dbReference>
<proteinExistence type="predicted"/>
<evidence type="ECO:0000256" key="1">
    <source>
        <dbReference type="ARBA" id="ARBA00004123"/>
    </source>
</evidence>
<feature type="domain" description="DDE-1" evidence="2">
    <location>
        <begin position="156"/>
        <end position="207"/>
    </location>
</feature>
<name>A0A195FVS3_9HYME</name>
<dbReference type="Proteomes" id="UP000078541">
    <property type="component" value="Unassembled WGS sequence"/>
</dbReference>
<evidence type="ECO:0000259" key="3">
    <source>
        <dbReference type="Pfam" id="PF05225"/>
    </source>
</evidence>
<gene>
    <name evidence="4" type="ORF">ALC56_00735</name>
</gene>
<reference evidence="4 5" key="1">
    <citation type="submission" date="2016-03" db="EMBL/GenBank/DDBJ databases">
        <title>Trachymyrmex septentrionalis WGS genome.</title>
        <authorList>
            <person name="Nygaard S."/>
            <person name="Hu H."/>
            <person name="Boomsma J."/>
            <person name="Zhang G."/>
        </authorList>
    </citation>
    <scope>NUCLEOTIDE SEQUENCE [LARGE SCALE GENOMIC DNA]</scope>
    <source>
        <strain evidence="4">Tsep2-gDNA-1</strain>
        <tissue evidence="4">Whole body</tissue>
    </source>
</reference>
<evidence type="ECO:0000259" key="2">
    <source>
        <dbReference type="Pfam" id="PF03184"/>
    </source>
</evidence>
<evidence type="ECO:0000313" key="5">
    <source>
        <dbReference type="Proteomes" id="UP000078541"/>
    </source>
</evidence>
<comment type="subcellular location">
    <subcellularLocation>
        <location evidence="1">Nucleus</location>
    </subcellularLocation>
</comment>
<dbReference type="Pfam" id="PF05225">
    <property type="entry name" value="HTH_psq"/>
    <property type="match status" value="1"/>
</dbReference>